<comment type="similarity">
    <text evidence="1">Belongs to the sigma-70 factor family. ECF subfamily.</text>
</comment>
<dbReference type="NCBIfam" id="TIGR02937">
    <property type="entry name" value="sigma70-ECF"/>
    <property type="match status" value="1"/>
</dbReference>
<dbReference type="InterPro" id="IPR007627">
    <property type="entry name" value="RNA_pol_sigma70_r2"/>
</dbReference>
<dbReference type="InterPro" id="IPR014284">
    <property type="entry name" value="RNA_pol_sigma-70_dom"/>
</dbReference>
<dbReference type="InterPro" id="IPR000792">
    <property type="entry name" value="Tscrpt_reg_LuxR_C"/>
</dbReference>
<evidence type="ECO:0000259" key="6">
    <source>
        <dbReference type="PROSITE" id="PS00622"/>
    </source>
</evidence>
<feature type="domain" description="HTH luxR-type" evidence="6">
    <location>
        <begin position="149"/>
        <end position="176"/>
    </location>
</feature>
<evidence type="ECO:0000313" key="8">
    <source>
        <dbReference type="Proteomes" id="UP000190150"/>
    </source>
</evidence>
<evidence type="ECO:0000256" key="4">
    <source>
        <dbReference type="ARBA" id="ARBA00023125"/>
    </source>
</evidence>
<dbReference type="Pfam" id="PF04542">
    <property type="entry name" value="Sigma70_r2"/>
    <property type="match status" value="1"/>
</dbReference>
<dbReference type="SUPFAM" id="SSF88946">
    <property type="entry name" value="Sigma2 domain of RNA polymerase sigma factors"/>
    <property type="match status" value="1"/>
</dbReference>
<dbReference type="InterPro" id="IPR036388">
    <property type="entry name" value="WH-like_DNA-bd_sf"/>
</dbReference>
<keyword evidence="2" id="KW-0805">Transcription regulation</keyword>
<name>A0A1T5AWS8_9SPHI</name>
<dbReference type="InterPro" id="IPR013249">
    <property type="entry name" value="RNA_pol_sigma70_r4_t2"/>
</dbReference>
<evidence type="ECO:0000256" key="5">
    <source>
        <dbReference type="ARBA" id="ARBA00023163"/>
    </source>
</evidence>
<evidence type="ECO:0000256" key="1">
    <source>
        <dbReference type="ARBA" id="ARBA00010641"/>
    </source>
</evidence>
<dbReference type="GO" id="GO:0003677">
    <property type="term" value="F:DNA binding"/>
    <property type="evidence" value="ECO:0007669"/>
    <property type="project" value="UniProtKB-KW"/>
</dbReference>
<accession>A0A1T5AWS8</accession>
<protein>
    <submittedName>
        <fullName evidence="7">RNA polymerase sigma-70 factor, ECF subfamily</fullName>
    </submittedName>
</protein>
<dbReference type="Gene3D" id="1.10.1740.10">
    <property type="match status" value="1"/>
</dbReference>
<keyword evidence="8" id="KW-1185">Reference proteome</keyword>
<organism evidence="7 8">
    <name type="scientific">Sphingobacterium nematocida</name>
    <dbReference type="NCBI Taxonomy" id="1513896"/>
    <lineage>
        <taxon>Bacteria</taxon>
        <taxon>Pseudomonadati</taxon>
        <taxon>Bacteroidota</taxon>
        <taxon>Sphingobacteriia</taxon>
        <taxon>Sphingobacteriales</taxon>
        <taxon>Sphingobacteriaceae</taxon>
        <taxon>Sphingobacterium</taxon>
    </lineage>
</organism>
<sequence>MEIIVDSLAQEVWIKRLQSGDVEAFEYLYNMHKLQLATNLFKLLKCPQAVEDVLQDVFVKVWENRAEVDPHLSFGGFLHRIASNKVIDFYRKSSRSNAYRSYLQHYAEWSYQHVDRILERKESKELLDKALNILSPQCRQVYQLCKVEGRSYQEVSNILQISPNTVSVHLNRAHKKLQVFFKDPVNLPYLLLILWGI</sequence>
<dbReference type="SMART" id="SM00421">
    <property type="entry name" value="HTH_LUXR"/>
    <property type="match status" value="1"/>
</dbReference>
<dbReference type="PANTHER" id="PTHR43133">
    <property type="entry name" value="RNA POLYMERASE ECF-TYPE SIGMA FACTO"/>
    <property type="match status" value="1"/>
</dbReference>
<dbReference type="Pfam" id="PF08281">
    <property type="entry name" value="Sigma70_r4_2"/>
    <property type="match status" value="1"/>
</dbReference>
<keyword evidence="3" id="KW-0731">Sigma factor</keyword>
<gene>
    <name evidence="7" type="ORF">SAMN05660841_00250</name>
</gene>
<dbReference type="AlphaFoldDB" id="A0A1T5AWS8"/>
<dbReference type="InterPro" id="IPR013324">
    <property type="entry name" value="RNA_pol_sigma_r3/r4-like"/>
</dbReference>
<evidence type="ECO:0000256" key="2">
    <source>
        <dbReference type="ARBA" id="ARBA00023015"/>
    </source>
</evidence>
<dbReference type="SUPFAM" id="SSF88659">
    <property type="entry name" value="Sigma3 and sigma4 domains of RNA polymerase sigma factors"/>
    <property type="match status" value="1"/>
</dbReference>
<dbReference type="STRING" id="1513896.SAMN05660841_00250"/>
<dbReference type="EMBL" id="FUZF01000001">
    <property type="protein sequence ID" value="SKB39434.1"/>
    <property type="molecule type" value="Genomic_DNA"/>
</dbReference>
<dbReference type="Gene3D" id="1.10.10.10">
    <property type="entry name" value="Winged helix-like DNA-binding domain superfamily/Winged helix DNA-binding domain"/>
    <property type="match status" value="1"/>
</dbReference>
<dbReference type="GO" id="GO:0006352">
    <property type="term" value="P:DNA-templated transcription initiation"/>
    <property type="evidence" value="ECO:0007669"/>
    <property type="project" value="InterPro"/>
</dbReference>
<dbReference type="RefSeq" id="WP_079640604.1">
    <property type="nucleotide sequence ID" value="NZ_FUZF01000001.1"/>
</dbReference>
<dbReference type="InterPro" id="IPR013325">
    <property type="entry name" value="RNA_pol_sigma_r2"/>
</dbReference>
<dbReference type="OrthoDB" id="655312at2"/>
<evidence type="ECO:0000313" key="7">
    <source>
        <dbReference type="EMBL" id="SKB39434.1"/>
    </source>
</evidence>
<dbReference type="InterPro" id="IPR039425">
    <property type="entry name" value="RNA_pol_sigma-70-like"/>
</dbReference>
<evidence type="ECO:0000256" key="3">
    <source>
        <dbReference type="ARBA" id="ARBA00023082"/>
    </source>
</evidence>
<dbReference type="GO" id="GO:0016987">
    <property type="term" value="F:sigma factor activity"/>
    <property type="evidence" value="ECO:0007669"/>
    <property type="project" value="UniProtKB-KW"/>
</dbReference>
<dbReference type="Proteomes" id="UP000190150">
    <property type="component" value="Unassembled WGS sequence"/>
</dbReference>
<reference evidence="8" key="1">
    <citation type="submission" date="2017-02" db="EMBL/GenBank/DDBJ databases">
        <authorList>
            <person name="Varghese N."/>
            <person name="Submissions S."/>
        </authorList>
    </citation>
    <scope>NUCLEOTIDE SEQUENCE [LARGE SCALE GENOMIC DNA]</scope>
    <source>
        <strain evidence="8">DSM 24091</strain>
    </source>
</reference>
<dbReference type="PROSITE" id="PS00622">
    <property type="entry name" value="HTH_LUXR_1"/>
    <property type="match status" value="1"/>
</dbReference>
<proteinExistence type="inferred from homology"/>
<keyword evidence="5" id="KW-0804">Transcription</keyword>
<dbReference type="CDD" id="cd06171">
    <property type="entry name" value="Sigma70_r4"/>
    <property type="match status" value="1"/>
</dbReference>
<keyword evidence="4" id="KW-0238">DNA-binding</keyword>
<dbReference type="PANTHER" id="PTHR43133:SF8">
    <property type="entry name" value="RNA POLYMERASE SIGMA FACTOR HI_1459-RELATED"/>
    <property type="match status" value="1"/>
</dbReference>